<organism evidence="1 2">
    <name type="scientific">Eretmocerus hayati</name>
    <dbReference type="NCBI Taxonomy" id="131215"/>
    <lineage>
        <taxon>Eukaryota</taxon>
        <taxon>Metazoa</taxon>
        <taxon>Ecdysozoa</taxon>
        <taxon>Arthropoda</taxon>
        <taxon>Hexapoda</taxon>
        <taxon>Insecta</taxon>
        <taxon>Pterygota</taxon>
        <taxon>Neoptera</taxon>
        <taxon>Endopterygota</taxon>
        <taxon>Hymenoptera</taxon>
        <taxon>Apocrita</taxon>
        <taxon>Proctotrupomorpha</taxon>
        <taxon>Chalcidoidea</taxon>
        <taxon>Aphelinidae</taxon>
        <taxon>Aphelininae</taxon>
        <taxon>Eretmocerus</taxon>
    </lineage>
</organism>
<proteinExistence type="predicted"/>
<comment type="caution">
    <text evidence="1">The sequence shown here is derived from an EMBL/GenBank/DDBJ whole genome shotgun (WGS) entry which is preliminary data.</text>
</comment>
<sequence length="522" mass="59848">MIMALYSQYPGFYHYYKIYASDPEGTVSVLPQPEKVGDKYVFSQETQDYLKVIKARYSTKVNEGYAPQDFSTTIYLLSASLTKIVSGSYEQLINYVGSRISTFSSMIGTTKASMIITPKELNEVARFLNIYSRMRRFFFWIIYHGQSSSTELGQALILLKDTGMSNINSVKLFLENPKKRTLAHRYPPVIIEAANFCIENEAVKRDAGSHYNYWRIMFPNDARLVNDRFRNLFAAAASYCGKFEDEKFYQLRYKEPTDSRVIAYAQKADSREIDFYESTRKEEFVFSEAQKQVLKDILNLKVDLADFNLVNKSYYAASYNPQLHFLIHCVGTLLLSERSKNAHSFVDKNLTNISSNAKLMAYAFANTINLRQVFKKGSGGEVADAPENVVLDKWLNQQIEKIGEVRPNTIGEYVARAFKSEIRTLFYMMSKTPKQYTLVGTTKKGTFYCPKVTAPDQYPSQWFLDHKNELPTIELFTGDWDLETVAKYALNGLSGNFLTVQIATSMIVLFFEEYLTGTLDED</sequence>
<evidence type="ECO:0000313" key="1">
    <source>
        <dbReference type="EMBL" id="KAJ8667423.1"/>
    </source>
</evidence>
<name>A0ACC2N913_9HYME</name>
<gene>
    <name evidence="1" type="ORF">QAD02_009086</name>
</gene>
<dbReference type="EMBL" id="CM056744">
    <property type="protein sequence ID" value="KAJ8667423.1"/>
    <property type="molecule type" value="Genomic_DNA"/>
</dbReference>
<keyword evidence="2" id="KW-1185">Reference proteome</keyword>
<evidence type="ECO:0000313" key="2">
    <source>
        <dbReference type="Proteomes" id="UP001239111"/>
    </source>
</evidence>
<protein>
    <submittedName>
        <fullName evidence="1">Uncharacterized protein</fullName>
    </submittedName>
</protein>
<dbReference type="Proteomes" id="UP001239111">
    <property type="component" value="Chromosome 4"/>
</dbReference>
<accession>A0ACC2N913</accession>
<reference evidence="1" key="1">
    <citation type="submission" date="2023-04" db="EMBL/GenBank/DDBJ databases">
        <title>A chromosome-level genome assembly of the parasitoid wasp Eretmocerus hayati.</title>
        <authorList>
            <person name="Zhong Y."/>
            <person name="Liu S."/>
            <person name="Liu Y."/>
        </authorList>
    </citation>
    <scope>NUCLEOTIDE SEQUENCE</scope>
    <source>
        <strain evidence="1">ZJU_SS_LIU_2023</strain>
    </source>
</reference>